<reference evidence="3 4" key="1">
    <citation type="submission" date="2021-03" db="EMBL/GenBank/DDBJ databases">
        <title>Genomic Encyclopedia of Type Strains, Phase IV (KMG-IV): sequencing the most valuable type-strain genomes for metagenomic binning, comparative biology and taxonomic classification.</title>
        <authorList>
            <person name="Goeker M."/>
        </authorList>
    </citation>
    <scope>NUCLEOTIDE SEQUENCE [LARGE SCALE GENOMIC DNA]</scope>
    <source>
        <strain evidence="3 4">DSM 26675</strain>
    </source>
</reference>
<dbReference type="Proteomes" id="UP001519293">
    <property type="component" value="Unassembled WGS sequence"/>
</dbReference>
<keyword evidence="2" id="KW-1133">Transmembrane helix</keyword>
<keyword evidence="2" id="KW-0812">Transmembrane</keyword>
<sequence length="81" mass="9172">MMNKNRYLLCLLVCGLLLYYAVPRLSIFSEGLEGIFAISWLAFALIVIAGNLTAMLYSPNKKNSRMKARPVQTNKKKARSF</sequence>
<evidence type="ECO:0000256" key="2">
    <source>
        <dbReference type="SAM" id="Phobius"/>
    </source>
</evidence>
<feature type="region of interest" description="Disordered" evidence="1">
    <location>
        <begin position="62"/>
        <end position="81"/>
    </location>
</feature>
<organism evidence="3 4">
    <name type="scientific">Cytobacillus eiseniae</name>
    <dbReference type="NCBI Taxonomy" id="762947"/>
    <lineage>
        <taxon>Bacteria</taxon>
        <taxon>Bacillati</taxon>
        <taxon>Bacillota</taxon>
        <taxon>Bacilli</taxon>
        <taxon>Bacillales</taxon>
        <taxon>Bacillaceae</taxon>
        <taxon>Cytobacillus</taxon>
    </lineage>
</organism>
<comment type="caution">
    <text evidence="3">The sequence shown here is derived from an EMBL/GenBank/DDBJ whole genome shotgun (WGS) entry which is preliminary data.</text>
</comment>
<protein>
    <submittedName>
        <fullName evidence="3">Uncharacterized protein</fullName>
    </submittedName>
</protein>
<evidence type="ECO:0000313" key="3">
    <source>
        <dbReference type="EMBL" id="MBP2241393.1"/>
    </source>
</evidence>
<gene>
    <name evidence="3" type="ORF">J2Z40_001956</name>
</gene>
<accession>A0ABS4REQ3</accession>
<evidence type="ECO:0000313" key="4">
    <source>
        <dbReference type="Proteomes" id="UP001519293"/>
    </source>
</evidence>
<feature type="transmembrane region" description="Helical" evidence="2">
    <location>
        <begin position="34"/>
        <end position="57"/>
    </location>
</feature>
<dbReference type="EMBL" id="JAGIKZ010000009">
    <property type="protein sequence ID" value="MBP2241393.1"/>
    <property type="molecule type" value="Genomic_DNA"/>
</dbReference>
<name>A0ABS4REQ3_9BACI</name>
<keyword evidence="2" id="KW-0472">Membrane</keyword>
<proteinExistence type="predicted"/>
<keyword evidence="4" id="KW-1185">Reference proteome</keyword>
<evidence type="ECO:0000256" key="1">
    <source>
        <dbReference type="SAM" id="MobiDB-lite"/>
    </source>
</evidence>
<dbReference type="RefSeq" id="WP_425351387.1">
    <property type="nucleotide sequence ID" value="NZ_JAGIKZ010000009.1"/>
</dbReference>